<dbReference type="InterPro" id="IPR001345">
    <property type="entry name" value="PG/BPGM_mutase_AS"/>
</dbReference>
<sequence>MPTRFCLIRHGETAWNAAGRLQGHVDIPLNHVGRAQAKAAARTLATLSFNAIYSSDLARALQTATDASPGLGLDIVATPALRERCLGVFQGLTHAEAQARYPSDYARFRAREPDHAPPGGGESLRDFSARIEAALTSAADQRRGETVLVVTHGGVLDVVRRLATGQGLQAKRDFPLLNAALNWIERRDGRWLLVSWGETAHLEAARDEIFDAMADRVDAS</sequence>
<keyword evidence="1" id="KW-0324">Glycolysis</keyword>
<dbReference type="Pfam" id="PF00300">
    <property type="entry name" value="His_Phos_1"/>
    <property type="match status" value="1"/>
</dbReference>
<dbReference type="EMBL" id="CABFMQ020000001">
    <property type="protein sequence ID" value="VTZ48091.1"/>
    <property type="molecule type" value="Genomic_DNA"/>
</dbReference>
<feature type="binding site" evidence="4">
    <location>
        <begin position="9"/>
        <end position="16"/>
    </location>
    <ligand>
        <name>substrate</name>
    </ligand>
</feature>
<dbReference type="CDD" id="cd07067">
    <property type="entry name" value="HP_PGM_like"/>
    <property type="match status" value="1"/>
</dbReference>
<evidence type="ECO:0000313" key="6">
    <source>
        <dbReference type="Proteomes" id="UP000485880"/>
    </source>
</evidence>
<evidence type="ECO:0000256" key="3">
    <source>
        <dbReference type="PIRSR" id="PIRSR613078-1"/>
    </source>
</evidence>
<dbReference type="SMART" id="SM00855">
    <property type="entry name" value="PGAM"/>
    <property type="match status" value="1"/>
</dbReference>
<dbReference type="Proteomes" id="UP000485880">
    <property type="component" value="Unassembled WGS sequence"/>
</dbReference>
<accession>A0A8B6LZ85</accession>
<dbReference type="PANTHER" id="PTHR48100:SF1">
    <property type="entry name" value="HISTIDINE PHOSPHATASE FAMILY PROTEIN-RELATED"/>
    <property type="match status" value="1"/>
</dbReference>
<evidence type="ECO:0000256" key="4">
    <source>
        <dbReference type="PIRSR" id="PIRSR613078-2"/>
    </source>
</evidence>
<evidence type="ECO:0000256" key="1">
    <source>
        <dbReference type="ARBA" id="ARBA00023152"/>
    </source>
</evidence>
<evidence type="ECO:0000256" key="2">
    <source>
        <dbReference type="ARBA" id="ARBA00023235"/>
    </source>
</evidence>
<dbReference type="InterPro" id="IPR029033">
    <property type="entry name" value="His_PPase_superfam"/>
</dbReference>
<feature type="binding site" evidence="4">
    <location>
        <position position="59"/>
    </location>
    <ligand>
        <name>substrate</name>
    </ligand>
</feature>
<dbReference type="InterPro" id="IPR050275">
    <property type="entry name" value="PGM_Phosphatase"/>
</dbReference>
<dbReference type="Gene3D" id="3.40.50.1240">
    <property type="entry name" value="Phosphoglycerate mutase-like"/>
    <property type="match status" value="1"/>
</dbReference>
<dbReference type="GO" id="GO:0016791">
    <property type="term" value="F:phosphatase activity"/>
    <property type="evidence" value="ECO:0007669"/>
    <property type="project" value="TreeGrafter"/>
</dbReference>
<protein>
    <submittedName>
        <fullName evidence="5">Histidine phosphatase family protein</fullName>
    </submittedName>
</protein>
<evidence type="ECO:0000313" key="5">
    <source>
        <dbReference type="EMBL" id="VTZ48091.1"/>
    </source>
</evidence>
<name>A0A8B6LZ85_METTU</name>
<dbReference type="SUPFAM" id="SSF53254">
    <property type="entry name" value="Phosphoglycerate mutase-like"/>
    <property type="match status" value="1"/>
</dbReference>
<reference evidence="5 6" key="1">
    <citation type="submission" date="2019-05" db="EMBL/GenBank/DDBJ databases">
        <authorList>
            <person name="Farhan Ul Haque M."/>
        </authorList>
    </citation>
    <scope>NUCLEOTIDE SEQUENCE [LARGE SCALE GENOMIC DNA]</scope>
    <source>
        <strain evidence="5">2</strain>
    </source>
</reference>
<dbReference type="AlphaFoldDB" id="A0A8B6LZ85"/>
<comment type="caution">
    <text evidence="5">The sequence shown here is derived from an EMBL/GenBank/DDBJ whole genome shotgun (WGS) entry which is preliminary data.</text>
</comment>
<feature type="active site" description="Proton donor/acceptor" evidence="3">
    <location>
        <position position="83"/>
    </location>
</feature>
<gene>
    <name evidence="5" type="ORF">MPC4_10041</name>
</gene>
<keyword evidence="2" id="KW-0413">Isomerase</keyword>
<dbReference type="PANTHER" id="PTHR48100">
    <property type="entry name" value="BROAD-SPECIFICITY PHOSPHATASE YOR283W-RELATED"/>
    <property type="match status" value="1"/>
</dbReference>
<dbReference type="PROSITE" id="PS00175">
    <property type="entry name" value="PG_MUTASE"/>
    <property type="match status" value="1"/>
</dbReference>
<proteinExistence type="predicted"/>
<dbReference type="GO" id="GO:0005737">
    <property type="term" value="C:cytoplasm"/>
    <property type="evidence" value="ECO:0007669"/>
    <property type="project" value="TreeGrafter"/>
</dbReference>
<keyword evidence="6" id="KW-1185">Reference proteome</keyword>
<dbReference type="RefSeq" id="WP_174510748.1">
    <property type="nucleotide sequence ID" value="NZ_CABFMQ020000001.1"/>
</dbReference>
<feature type="active site" description="Tele-phosphohistidine intermediate" evidence="3">
    <location>
        <position position="10"/>
    </location>
</feature>
<organism evidence="5 6">
    <name type="scientific">Methylocella tundrae</name>
    <dbReference type="NCBI Taxonomy" id="227605"/>
    <lineage>
        <taxon>Bacteria</taxon>
        <taxon>Pseudomonadati</taxon>
        <taxon>Pseudomonadota</taxon>
        <taxon>Alphaproteobacteria</taxon>
        <taxon>Hyphomicrobiales</taxon>
        <taxon>Beijerinckiaceae</taxon>
        <taxon>Methylocella</taxon>
    </lineage>
</organism>
<dbReference type="InterPro" id="IPR013078">
    <property type="entry name" value="His_Pase_superF_clade-1"/>
</dbReference>